<feature type="transmembrane region" description="Helical" evidence="6">
    <location>
        <begin position="79"/>
        <end position="112"/>
    </location>
</feature>
<dbReference type="Pfam" id="PF13520">
    <property type="entry name" value="AA_permease_2"/>
    <property type="match status" value="1"/>
</dbReference>
<evidence type="ECO:0000256" key="2">
    <source>
        <dbReference type="ARBA" id="ARBA00022448"/>
    </source>
</evidence>
<evidence type="ECO:0000256" key="6">
    <source>
        <dbReference type="SAM" id="Phobius"/>
    </source>
</evidence>
<feature type="transmembrane region" description="Helical" evidence="6">
    <location>
        <begin position="428"/>
        <end position="449"/>
    </location>
</feature>
<dbReference type="PROSITE" id="PS00218">
    <property type="entry name" value="AMINO_ACID_PERMEASE_1"/>
    <property type="match status" value="1"/>
</dbReference>
<dbReference type="KEGG" id="slia:HA039_24080"/>
<keyword evidence="8" id="KW-1185">Reference proteome</keyword>
<comment type="subcellular location">
    <subcellularLocation>
        <location evidence="1">Membrane</location>
        <topology evidence="1">Multi-pass membrane protein</topology>
    </subcellularLocation>
</comment>
<feature type="transmembrane region" description="Helical" evidence="6">
    <location>
        <begin position="7"/>
        <end position="26"/>
    </location>
</feature>
<feature type="transmembrane region" description="Helical" evidence="6">
    <location>
        <begin position="359"/>
        <end position="379"/>
    </location>
</feature>
<accession>A0A6G9H9J9</accession>
<dbReference type="PIRSF" id="PIRSF006060">
    <property type="entry name" value="AA_transporter"/>
    <property type="match status" value="1"/>
</dbReference>
<protein>
    <submittedName>
        <fullName evidence="7">Amino acid permease</fullName>
    </submittedName>
</protein>
<dbReference type="AlphaFoldDB" id="A0A6G9H9J9"/>
<feature type="transmembrane region" description="Helical" evidence="6">
    <location>
        <begin position="190"/>
        <end position="211"/>
    </location>
</feature>
<dbReference type="GO" id="GO:0006865">
    <property type="term" value="P:amino acid transport"/>
    <property type="evidence" value="ECO:0007669"/>
    <property type="project" value="InterPro"/>
</dbReference>
<sequence length="473" mass="50746">MGPFGNFAISFSVISVLTGCMTLYGYGMGHGGPAVMMWGWVGAGAMVLVIGMALAEVTSAYPTSGAMYYMARILGGPRWGYYTGWINLLGMLGGLAGSGYGAAAFLGALLSLQTDYEPTPGSTLLILAVILIVVAAINLCGVRIAAFFNDLSVWWHLVGIVTIVGTLWILPDSHQSPSFVFGKFVNDTGFSNPLYVCALGLLLTMYTFTGYDASAHLSEETTQAAVSAPRGIIKSIVWSWIGGFILLAGLTFAIQDYATTQATKTGVPPAQILIDALGTDGATLMLLLVIGAMFFCTIAVTTSGSRMVFAVSRDGELPFSHLWRRISPRTLVPYWAVCMTVVAAFALTLPSLWSTTAYGAITAISVVGITPVYIIPVFLKLIRPERFTPGPWNLGRWSDLVGWTAVIWVTLCTILFCLPQSYPVTIDTMNYAVVTLAGALLLATAYWPVARRAGETRTHANSPRDMQQMEDIV</sequence>
<feature type="transmembrane region" description="Helical" evidence="6">
    <location>
        <begin position="400"/>
        <end position="422"/>
    </location>
</feature>
<evidence type="ECO:0000313" key="8">
    <source>
        <dbReference type="Proteomes" id="UP000501179"/>
    </source>
</evidence>
<evidence type="ECO:0000256" key="4">
    <source>
        <dbReference type="ARBA" id="ARBA00022989"/>
    </source>
</evidence>
<dbReference type="PANTHER" id="PTHR45649">
    <property type="entry name" value="AMINO-ACID PERMEASE BAT1"/>
    <property type="match status" value="1"/>
</dbReference>
<evidence type="ECO:0000256" key="3">
    <source>
        <dbReference type="ARBA" id="ARBA00022692"/>
    </source>
</evidence>
<keyword evidence="3 6" id="KW-0812">Transmembrane</keyword>
<organism evidence="7 8">
    <name type="scientific">Streptomyces liangshanensis</name>
    <dbReference type="NCBI Taxonomy" id="2717324"/>
    <lineage>
        <taxon>Bacteria</taxon>
        <taxon>Bacillati</taxon>
        <taxon>Actinomycetota</taxon>
        <taxon>Actinomycetes</taxon>
        <taxon>Kitasatosporales</taxon>
        <taxon>Streptomycetaceae</taxon>
        <taxon>Streptomyces</taxon>
    </lineage>
</organism>
<evidence type="ECO:0000256" key="5">
    <source>
        <dbReference type="ARBA" id="ARBA00023136"/>
    </source>
</evidence>
<dbReference type="InterPro" id="IPR002293">
    <property type="entry name" value="AA/rel_permease1"/>
</dbReference>
<feature type="transmembrane region" description="Helical" evidence="6">
    <location>
        <begin position="124"/>
        <end position="146"/>
    </location>
</feature>
<feature type="transmembrane region" description="Helical" evidence="6">
    <location>
        <begin position="153"/>
        <end position="170"/>
    </location>
</feature>
<proteinExistence type="predicted"/>
<keyword evidence="4 6" id="KW-1133">Transmembrane helix</keyword>
<dbReference type="PANTHER" id="PTHR45649:SF26">
    <property type="entry name" value="OS04G0435100 PROTEIN"/>
    <property type="match status" value="1"/>
</dbReference>
<reference evidence="7 8" key="1">
    <citation type="submission" date="2020-03" db="EMBL/GenBank/DDBJ databases">
        <title>A novel species.</title>
        <authorList>
            <person name="Gao J."/>
        </authorList>
    </citation>
    <scope>NUCLEOTIDE SEQUENCE [LARGE SCALE GENOMIC DNA]</scope>
    <source>
        <strain evidence="7 8">QMT-12</strain>
    </source>
</reference>
<feature type="transmembrane region" description="Helical" evidence="6">
    <location>
        <begin position="232"/>
        <end position="254"/>
    </location>
</feature>
<gene>
    <name evidence="7" type="ORF">HA039_24080</name>
</gene>
<evidence type="ECO:0000256" key="1">
    <source>
        <dbReference type="ARBA" id="ARBA00004141"/>
    </source>
</evidence>
<feature type="transmembrane region" description="Helical" evidence="6">
    <location>
        <begin position="38"/>
        <end position="58"/>
    </location>
</feature>
<dbReference type="InterPro" id="IPR004840">
    <property type="entry name" value="Amino_acid_permease_CS"/>
</dbReference>
<keyword evidence="5 6" id="KW-0472">Membrane</keyword>
<feature type="transmembrane region" description="Helical" evidence="6">
    <location>
        <begin position="332"/>
        <end position="353"/>
    </location>
</feature>
<keyword evidence="2" id="KW-0813">Transport</keyword>
<dbReference type="EMBL" id="CP050177">
    <property type="protein sequence ID" value="QIQ07134.1"/>
    <property type="molecule type" value="Genomic_DNA"/>
</dbReference>
<dbReference type="Proteomes" id="UP000501179">
    <property type="component" value="Chromosome"/>
</dbReference>
<name>A0A6G9H9J9_9ACTN</name>
<dbReference type="GO" id="GO:0022857">
    <property type="term" value="F:transmembrane transporter activity"/>
    <property type="evidence" value="ECO:0007669"/>
    <property type="project" value="InterPro"/>
</dbReference>
<dbReference type="GO" id="GO:0016020">
    <property type="term" value="C:membrane"/>
    <property type="evidence" value="ECO:0007669"/>
    <property type="project" value="UniProtKB-SubCell"/>
</dbReference>
<dbReference type="Gene3D" id="1.20.1740.10">
    <property type="entry name" value="Amino acid/polyamine transporter I"/>
    <property type="match status" value="1"/>
</dbReference>
<feature type="transmembrane region" description="Helical" evidence="6">
    <location>
        <begin position="284"/>
        <end position="311"/>
    </location>
</feature>
<evidence type="ECO:0000313" key="7">
    <source>
        <dbReference type="EMBL" id="QIQ07134.1"/>
    </source>
</evidence>